<keyword evidence="3" id="KW-0255">Endonuclease</keyword>
<evidence type="ECO:0000313" key="3">
    <source>
        <dbReference type="EMBL" id="KAJ6436418.1"/>
    </source>
</evidence>
<dbReference type="GO" id="GO:0003700">
    <property type="term" value="F:DNA-binding transcription factor activity"/>
    <property type="evidence" value="ECO:0007669"/>
    <property type="project" value="InterPro"/>
</dbReference>
<keyword evidence="4" id="KW-1185">Reference proteome</keyword>
<keyword evidence="3" id="KW-0378">Hydrolase</keyword>
<feature type="region of interest" description="Disordered" evidence="1">
    <location>
        <begin position="23"/>
        <end position="191"/>
    </location>
</feature>
<dbReference type="EMBL" id="JAQHRD010000022">
    <property type="protein sequence ID" value="KAJ6436418.1"/>
    <property type="molecule type" value="Genomic_DNA"/>
</dbReference>
<dbReference type="SUPFAM" id="SSF57959">
    <property type="entry name" value="Leucine zipper domain"/>
    <property type="match status" value="1"/>
</dbReference>
<feature type="compositionally biased region" description="Polar residues" evidence="1">
    <location>
        <begin position="390"/>
        <end position="409"/>
    </location>
</feature>
<dbReference type="AlphaFoldDB" id="A0AB34FB69"/>
<dbReference type="InterPro" id="IPR046347">
    <property type="entry name" value="bZIP_sf"/>
</dbReference>
<protein>
    <submittedName>
        <fullName evidence="3">Endonuclease/exonuclease/phosphatase</fullName>
    </submittedName>
</protein>
<keyword evidence="2" id="KW-0472">Membrane</keyword>
<feature type="compositionally biased region" description="Pro residues" evidence="1">
    <location>
        <begin position="135"/>
        <end position="146"/>
    </location>
</feature>
<keyword evidence="2" id="KW-0812">Transmembrane</keyword>
<proteinExistence type="predicted"/>
<evidence type="ECO:0000256" key="2">
    <source>
        <dbReference type="SAM" id="Phobius"/>
    </source>
</evidence>
<feature type="compositionally biased region" description="Low complexity" evidence="1">
    <location>
        <begin position="410"/>
        <end position="436"/>
    </location>
</feature>
<dbReference type="PANTHER" id="PTHR37616">
    <property type="entry name" value="BZIP TRANSCRIPTION FACTOR 60-LIKE"/>
    <property type="match status" value="1"/>
</dbReference>
<evidence type="ECO:0000256" key="1">
    <source>
        <dbReference type="SAM" id="MobiDB-lite"/>
    </source>
</evidence>
<dbReference type="CDD" id="cd14810">
    <property type="entry name" value="bZIP_u1"/>
    <property type="match status" value="1"/>
</dbReference>
<dbReference type="Gene3D" id="1.20.5.170">
    <property type="match status" value="1"/>
</dbReference>
<name>A0AB34FB69_9HYPO</name>
<feature type="transmembrane region" description="Helical" evidence="2">
    <location>
        <begin position="357"/>
        <end position="382"/>
    </location>
</feature>
<sequence>MTNTEETQFNSLAERIAALNKQNFNGTYTPRKRPTPPAPPVCPPSKTAGVVASANGSIPSHHPANPAVPSEGPSWNNLSPPRPRDTQSSRISSGDVTNQQISQPSTISSASIGHVSSPSSYGSNAGTGQRKMAPPFDPASLPPLPPTKRELEAKAKEAAAARAAERDARVKEYAAKQTAKPKTSQPSATEAMLTGDAVGIARETSRQLGLGTDVYNAERDPALQSGDTWGQVNVFEASTRDPWAYGCNITIDPVVNAVSKEQEVGVNVTRYAAPAIALQGYGASVYGLTNDTKPYQWQSYPAESAFGSPANGSAELIGRTVARFAIGAIAVTAKSNTNIEARGMVPQKGITLEVTNWTYLHLILGLTVGMQLLIAVVSILIANRVQTPADSQQFNTVNPSSIKQESSNLAQAQQRQQQGIIQQQKQVQRQGSQQKSFGKAPQPTDPIVEQKITQLLNSMRAKPSSPHSQIQAVHTKLPRAKKDEEEMEEDERLLASEEGTKLSSKERRQLRARAYRSRRKEYITQLEAEIAKLVNEIGDLRAQNRALADENRRLSDQSPFRQGR</sequence>
<keyword evidence="2" id="KW-1133">Transmembrane helix</keyword>
<gene>
    <name evidence="3" type="ORF">O9K51_11010</name>
</gene>
<comment type="caution">
    <text evidence="3">The sequence shown here is derived from an EMBL/GenBank/DDBJ whole genome shotgun (WGS) entry which is preliminary data.</text>
</comment>
<organism evidence="3 4">
    <name type="scientific">Purpureocillium lavendulum</name>
    <dbReference type="NCBI Taxonomy" id="1247861"/>
    <lineage>
        <taxon>Eukaryota</taxon>
        <taxon>Fungi</taxon>
        <taxon>Dikarya</taxon>
        <taxon>Ascomycota</taxon>
        <taxon>Pezizomycotina</taxon>
        <taxon>Sordariomycetes</taxon>
        <taxon>Hypocreomycetidae</taxon>
        <taxon>Hypocreales</taxon>
        <taxon>Ophiocordycipitaceae</taxon>
        <taxon>Purpureocillium</taxon>
    </lineage>
</organism>
<reference evidence="3" key="1">
    <citation type="submission" date="2023-01" db="EMBL/GenBank/DDBJ databases">
        <title>The growth and conidiation of Purpureocillium lavendulum are regulated by nitrogen source and histone H3K14 acetylation.</title>
        <authorList>
            <person name="Tang P."/>
            <person name="Han J."/>
            <person name="Zhang C."/>
            <person name="Tang P."/>
            <person name="Qi F."/>
            <person name="Zhang K."/>
            <person name="Liang L."/>
        </authorList>
    </citation>
    <scope>NUCLEOTIDE SEQUENCE</scope>
    <source>
        <strain evidence="3">YMF1.00683</strain>
    </source>
</reference>
<dbReference type="PANTHER" id="PTHR37616:SF2">
    <property type="entry name" value="BZIP DOMAIN-CONTAINING PROTEIN"/>
    <property type="match status" value="1"/>
</dbReference>
<keyword evidence="3" id="KW-0540">Nuclease</keyword>
<feature type="compositionally biased region" description="Basic and acidic residues" evidence="1">
    <location>
        <begin position="492"/>
        <end position="508"/>
    </location>
</feature>
<feature type="compositionally biased region" description="Basic and acidic residues" evidence="1">
    <location>
        <begin position="147"/>
        <end position="174"/>
    </location>
</feature>
<evidence type="ECO:0000313" key="4">
    <source>
        <dbReference type="Proteomes" id="UP001163105"/>
    </source>
</evidence>
<accession>A0AB34FB69</accession>
<feature type="compositionally biased region" description="Polar residues" evidence="1">
    <location>
        <begin position="88"/>
        <end position="127"/>
    </location>
</feature>
<feature type="region of interest" description="Disordered" evidence="1">
    <location>
        <begin position="545"/>
        <end position="564"/>
    </location>
</feature>
<dbReference type="GO" id="GO:0004519">
    <property type="term" value="F:endonuclease activity"/>
    <property type="evidence" value="ECO:0007669"/>
    <property type="project" value="UniProtKB-KW"/>
</dbReference>
<feature type="region of interest" description="Disordered" evidence="1">
    <location>
        <begin position="390"/>
        <end position="508"/>
    </location>
</feature>
<dbReference type="Proteomes" id="UP001163105">
    <property type="component" value="Unassembled WGS sequence"/>
</dbReference>